<dbReference type="PANTHER" id="PTHR42978:SF6">
    <property type="entry name" value="QUORUM-QUENCHING LACTONASE YTNP-RELATED"/>
    <property type="match status" value="1"/>
</dbReference>
<dbReference type="AlphaFoldDB" id="A0A518XJH3"/>
<dbReference type="GO" id="GO:0046872">
    <property type="term" value="F:metal ion binding"/>
    <property type="evidence" value="ECO:0007669"/>
    <property type="project" value="UniProtKB-KW"/>
</dbReference>
<evidence type="ECO:0000256" key="3">
    <source>
        <dbReference type="ARBA" id="ARBA00022801"/>
    </source>
</evidence>
<geneLocation type="plasmid" evidence="6 7">
    <name>unnamed2</name>
</geneLocation>
<evidence type="ECO:0000256" key="4">
    <source>
        <dbReference type="ARBA" id="ARBA00022833"/>
    </source>
</evidence>
<name>A0A518XJH3_9GAMM</name>
<keyword evidence="6" id="KW-0614">Plasmid</keyword>
<reference evidence="6 7" key="1">
    <citation type="submission" date="2018-10" db="EMBL/GenBank/DDBJ databases">
        <title>Genome Sequencing of Pantoea dispersa DSM 32899.</title>
        <authorList>
            <person name="Nawrath M."/>
            <person name="Ottenheim C."/>
            <person name="Wilm A."/>
            <person name="Zimmermann W."/>
            <person name="Wu J.C."/>
        </authorList>
    </citation>
    <scope>NUCLEOTIDE SEQUENCE [LARGE SCALE GENOMIC DNA]</scope>
    <source>
        <strain evidence="6 7">DSM 32899</strain>
        <plasmid evidence="6 7">unnamed2</plasmid>
    </source>
</reference>
<comment type="similarity">
    <text evidence="1">Belongs to the metallo-beta-lactamase superfamily.</text>
</comment>
<protein>
    <submittedName>
        <fullName evidence="6">MBL fold metallo-hydrolase</fullName>
    </submittedName>
</protein>
<organism evidence="6 7">
    <name type="scientific">Candidatus Pantoea soli</name>
    <dbReference type="NCBI Taxonomy" id="3098669"/>
    <lineage>
        <taxon>Bacteria</taxon>
        <taxon>Pseudomonadati</taxon>
        <taxon>Pseudomonadota</taxon>
        <taxon>Gammaproteobacteria</taxon>
        <taxon>Enterobacterales</taxon>
        <taxon>Erwiniaceae</taxon>
        <taxon>Pantoea</taxon>
    </lineage>
</organism>
<dbReference type="RefSeq" id="WP_145891842.1">
    <property type="nucleotide sequence ID" value="NZ_CP032704.1"/>
</dbReference>
<feature type="domain" description="Metallo-beta-lactamase" evidence="5">
    <location>
        <begin position="61"/>
        <end position="272"/>
    </location>
</feature>
<dbReference type="InterPro" id="IPR036866">
    <property type="entry name" value="RibonucZ/Hydroxyglut_hydro"/>
</dbReference>
<accession>A0A518XJH3</accession>
<dbReference type="SUPFAM" id="SSF56281">
    <property type="entry name" value="Metallo-hydrolase/oxidoreductase"/>
    <property type="match status" value="1"/>
</dbReference>
<gene>
    <name evidence="6" type="ORF">D8B20_20680</name>
</gene>
<evidence type="ECO:0000256" key="1">
    <source>
        <dbReference type="ARBA" id="ARBA00007749"/>
    </source>
</evidence>
<dbReference type="InterPro" id="IPR051013">
    <property type="entry name" value="MBL_superfamily_lactonases"/>
</dbReference>
<keyword evidence="7" id="KW-1185">Reference proteome</keyword>
<evidence type="ECO:0000259" key="5">
    <source>
        <dbReference type="SMART" id="SM00849"/>
    </source>
</evidence>
<dbReference type="Proteomes" id="UP000319411">
    <property type="component" value="Plasmid unnamed2"/>
</dbReference>
<dbReference type="Pfam" id="PF00753">
    <property type="entry name" value="Lactamase_B"/>
    <property type="match status" value="1"/>
</dbReference>
<dbReference type="KEGG" id="pdis:D8B20_20680"/>
<dbReference type="GO" id="GO:0016787">
    <property type="term" value="F:hydrolase activity"/>
    <property type="evidence" value="ECO:0007669"/>
    <property type="project" value="UniProtKB-KW"/>
</dbReference>
<dbReference type="Gene3D" id="3.60.15.10">
    <property type="entry name" value="Ribonuclease Z/Hydroxyacylglutathione hydrolase-like"/>
    <property type="match status" value="1"/>
</dbReference>
<keyword evidence="4" id="KW-0862">Zinc</keyword>
<keyword evidence="2" id="KW-0479">Metal-binding</keyword>
<evidence type="ECO:0000313" key="6">
    <source>
        <dbReference type="EMBL" id="QDY44341.1"/>
    </source>
</evidence>
<evidence type="ECO:0000256" key="2">
    <source>
        <dbReference type="ARBA" id="ARBA00022723"/>
    </source>
</evidence>
<dbReference type="CDD" id="cd16277">
    <property type="entry name" value="metallo-hydrolase-like_MBL-fold"/>
    <property type="match status" value="1"/>
</dbReference>
<dbReference type="OrthoDB" id="5443440at2"/>
<keyword evidence="3" id="KW-0378">Hydrolase</keyword>
<evidence type="ECO:0000313" key="7">
    <source>
        <dbReference type="Proteomes" id="UP000319411"/>
    </source>
</evidence>
<dbReference type="EMBL" id="CP032704">
    <property type="protein sequence ID" value="QDY44341.1"/>
    <property type="molecule type" value="Genomic_DNA"/>
</dbReference>
<proteinExistence type="inferred from homology"/>
<dbReference type="PANTHER" id="PTHR42978">
    <property type="entry name" value="QUORUM-QUENCHING LACTONASE YTNP-RELATED-RELATED"/>
    <property type="match status" value="1"/>
</dbReference>
<dbReference type="InterPro" id="IPR001279">
    <property type="entry name" value="Metallo-B-lactamas"/>
</dbReference>
<sequence>MNTLKSWSVAGLRVTKIPEQESSNVSARRLFPSWDVDKLRSDKAVCQAAALNCREGSLALSTHSWLVESGGKIILIDAASGNDKNRPDNPKFHLMQSGWMSALRSTGVRPDDVDAVVLTHLHVDHVGWSTVMRDNSWVPAFPRACYYFSARELRFYSEPANVCPPSKGAIEDSIIPVVKAGLGSLIDNLTDEILSGFKIHRTPGHSVDHLSFSFSHGGETALFWGDVLHSPIQVAHPEWNTSFCEFPAEAARSRKSMLRFALETNALVFTSHFPGTSAGRVVAGSTGLSWHSEQEQPL</sequence>
<dbReference type="SMART" id="SM00849">
    <property type="entry name" value="Lactamase_B"/>
    <property type="match status" value="1"/>
</dbReference>